<proteinExistence type="predicted"/>
<dbReference type="InterPro" id="IPR037473">
    <property type="entry name" value="Lcp-like"/>
</dbReference>
<evidence type="ECO:0000259" key="2">
    <source>
        <dbReference type="Pfam" id="PF09995"/>
    </source>
</evidence>
<feature type="compositionally biased region" description="Polar residues" evidence="1">
    <location>
        <begin position="1"/>
        <end position="11"/>
    </location>
</feature>
<keyword evidence="4" id="KW-1185">Reference proteome</keyword>
<evidence type="ECO:0000256" key="1">
    <source>
        <dbReference type="SAM" id="MobiDB-lite"/>
    </source>
</evidence>
<dbReference type="Proteomes" id="UP001206895">
    <property type="component" value="Unassembled WGS sequence"/>
</dbReference>
<dbReference type="InterPro" id="IPR018713">
    <property type="entry name" value="MPAB/Lcp_cat_dom"/>
</dbReference>
<evidence type="ECO:0000313" key="3">
    <source>
        <dbReference type="EMBL" id="MCP2177146.1"/>
    </source>
</evidence>
<accession>A0ABT1HHE3</accession>
<name>A0ABT1HHE3_9NOCA</name>
<comment type="caution">
    <text evidence="3">The sequence shown here is derived from an EMBL/GenBank/DDBJ whole genome shotgun (WGS) entry which is preliminary data.</text>
</comment>
<gene>
    <name evidence="3" type="ORF">LX13_002974</name>
</gene>
<dbReference type="PANTHER" id="PTHR37539:SF1">
    <property type="entry name" value="ER-BOUND OXYGENASE MPAB_MPAB'_RUBBER OXYGENASE CATALYTIC DOMAIN-CONTAINING PROTEIN"/>
    <property type="match status" value="1"/>
</dbReference>
<evidence type="ECO:0000313" key="4">
    <source>
        <dbReference type="Proteomes" id="UP001206895"/>
    </source>
</evidence>
<dbReference type="EMBL" id="JAMTCJ010000003">
    <property type="protein sequence ID" value="MCP2177146.1"/>
    <property type="molecule type" value="Genomic_DNA"/>
</dbReference>
<sequence>MSTNTEKSTGTRAAVPAPGEPAAERSGFDDLVHPDVATAFPYRKGMNTPGMLRARRVVRRVTGKDIFPTQDQIDAFCADMFAADPVAERFVDEVFYGEIGPVRGRAMLKQALAEGLSSIQDPPPSMVALFDEFEKVPDWVDPEVVEAGARVWRRWGTMLFSVAGGITLEMYTEAAVATPLSLAGGYAGDNALRRFLETARFWIDVSEPGALLTPGSTGRATAMMVRVMHVSVRRRVAEHPEWDTSRWGIPISQSYMMMTLLGGSVAPALALWTTGIQTTRSEIYQLIAFQRYLGHVVGVRSRWYPQTIADSLRLLALVSVARSHDAGDHGAELITSFPRAFAPRDGHTGFRRLRETYNGGVYAAYARLFMMPQTYRRYDMPSAFPWLLWVVGRVPLVAVVETARRIPVVGRVHEKWMRRHRESWYHAQMDGREAEFDASGALRR</sequence>
<protein>
    <recommendedName>
        <fullName evidence="2">ER-bound oxygenase mpaB/mpaB'/Rubber oxygenase catalytic domain-containing protein</fullName>
    </recommendedName>
</protein>
<dbReference type="PANTHER" id="PTHR37539">
    <property type="entry name" value="SECRETED PROTEIN-RELATED"/>
    <property type="match status" value="1"/>
</dbReference>
<feature type="region of interest" description="Disordered" evidence="1">
    <location>
        <begin position="1"/>
        <end position="27"/>
    </location>
</feature>
<feature type="domain" description="ER-bound oxygenase mpaB/mpaB'/Rubber oxygenase catalytic" evidence="2">
    <location>
        <begin position="150"/>
        <end position="382"/>
    </location>
</feature>
<organism evidence="3 4">
    <name type="scientific">Williamsia maris</name>
    <dbReference type="NCBI Taxonomy" id="72806"/>
    <lineage>
        <taxon>Bacteria</taxon>
        <taxon>Bacillati</taxon>
        <taxon>Actinomycetota</taxon>
        <taxon>Actinomycetes</taxon>
        <taxon>Mycobacteriales</taxon>
        <taxon>Nocardiaceae</taxon>
        <taxon>Williamsia</taxon>
    </lineage>
</organism>
<dbReference type="Pfam" id="PF09995">
    <property type="entry name" value="MPAB_Lcp_cat"/>
    <property type="match status" value="1"/>
</dbReference>
<reference evidence="3 4" key="1">
    <citation type="submission" date="2022-06" db="EMBL/GenBank/DDBJ databases">
        <title>Genomic Encyclopedia of Archaeal and Bacterial Type Strains, Phase II (KMG-II): from individual species to whole genera.</title>
        <authorList>
            <person name="Goeker M."/>
        </authorList>
    </citation>
    <scope>NUCLEOTIDE SEQUENCE [LARGE SCALE GENOMIC DNA]</scope>
    <source>
        <strain evidence="3 4">DSM 44693</strain>
    </source>
</reference>